<dbReference type="AlphaFoldDB" id="A0A814Y3R7"/>
<evidence type="ECO:0000313" key="4">
    <source>
        <dbReference type="Proteomes" id="UP000663829"/>
    </source>
</evidence>
<evidence type="ECO:0000313" key="2">
    <source>
        <dbReference type="EMBL" id="CAF1224235.1"/>
    </source>
</evidence>
<dbReference type="EMBL" id="CAJOBC010009411">
    <property type="protein sequence ID" value="CAF3987317.1"/>
    <property type="molecule type" value="Genomic_DNA"/>
</dbReference>
<evidence type="ECO:0000256" key="1">
    <source>
        <dbReference type="SAM" id="MobiDB-lite"/>
    </source>
</evidence>
<sequence length="121" mass="13943">MLLSLHHQTSTTTTNCRLTKKTPKTCNNSNDDEFYAKLQKIRLSTSAKKPTRGRTAAELLEESKAYFVKSKEVLKKRQCFNEQSLTIPKTTDEYQFVIPQTVGKRRGKDRPKKVRHALSKD</sequence>
<dbReference type="Proteomes" id="UP000663829">
    <property type="component" value="Unassembled WGS sequence"/>
</dbReference>
<feature type="region of interest" description="Disordered" evidence="1">
    <location>
        <begin position="102"/>
        <end position="121"/>
    </location>
</feature>
<protein>
    <submittedName>
        <fullName evidence="2">Uncharacterized protein</fullName>
    </submittedName>
</protein>
<feature type="compositionally biased region" description="Basic residues" evidence="1">
    <location>
        <begin position="103"/>
        <end position="121"/>
    </location>
</feature>
<proteinExistence type="predicted"/>
<keyword evidence="4" id="KW-1185">Reference proteome</keyword>
<dbReference type="Proteomes" id="UP000681722">
    <property type="component" value="Unassembled WGS sequence"/>
</dbReference>
<accession>A0A814Y3R7</accession>
<dbReference type="EMBL" id="CAJNOQ010009409">
    <property type="protein sequence ID" value="CAF1224235.1"/>
    <property type="molecule type" value="Genomic_DNA"/>
</dbReference>
<evidence type="ECO:0000313" key="3">
    <source>
        <dbReference type="EMBL" id="CAF3987317.1"/>
    </source>
</evidence>
<organism evidence="2 4">
    <name type="scientific">Didymodactylos carnosus</name>
    <dbReference type="NCBI Taxonomy" id="1234261"/>
    <lineage>
        <taxon>Eukaryota</taxon>
        <taxon>Metazoa</taxon>
        <taxon>Spiralia</taxon>
        <taxon>Gnathifera</taxon>
        <taxon>Rotifera</taxon>
        <taxon>Eurotatoria</taxon>
        <taxon>Bdelloidea</taxon>
        <taxon>Philodinida</taxon>
        <taxon>Philodinidae</taxon>
        <taxon>Didymodactylos</taxon>
    </lineage>
</organism>
<name>A0A814Y3R7_9BILA</name>
<dbReference type="OrthoDB" id="10028183at2759"/>
<comment type="caution">
    <text evidence="2">The sequence shown here is derived from an EMBL/GenBank/DDBJ whole genome shotgun (WGS) entry which is preliminary data.</text>
</comment>
<reference evidence="2" key="1">
    <citation type="submission" date="2021-02" db="EMBL/GenBank/DDBJ databases">
        <authorList>
            <person name="Nowell W R."/>
        </authorList>
    </citation>
    <scope>NUCLEOTIDE SEQUENCE</scope>
</reference>
<gene>
    <name evidence="2" type="ORF">GPM918_LOCUS24843</name>
    <name evidence="3" type="ORF">SRO942_LOCUS24845</name>
</gene>